<dbReference type="GO" id="GO:0008360">
    <property type="term" value="P:regulation of cell shape"/>
    <property type="evidence" value="ECO:0007669"/>
    <property type="project" value="UniProtKB-KW"/>
</dbReference>
<gene>
    <name evidence="8" type="ORF">DI598_15975</name>
</gene>
<keyword evidence="3 5" id="KW-0133">Cell shape</keyword>
<name>A0A2W5EPS6_9SPHI</name>
<dbReference type="Gene3D" id="2.40.10.350">
    <property type="entry name" value="Rod shape-determining protein MreC, domain 2"/>
    <property type="match status" value="1"/>
</dbReference>
<evidence type="ECO:0000259" key="7">
    <source>
        <dbReference type="Pfam" id="PF04085"/>
    </source>
</evidence>
<dbReference type="PANTHER" id="PTHR34138">
    <property type="entry name" value="CELL SHAPE-DETERMINING PROTEIN MREC"/>
    <property type="match status" value="1"/>
</dbReference>
<dbReference type="PANTHER" id="PTHR34138:SF1">
    <property type="entry name" value="CELL SHAPE-DETERMINING PROTEIN MREC"/>
    <property type="match status" value="1"/>
</dbReference>
<evidence type="ECO:0000256" key="5">
    <source>
        <dbReference type="PIRNR" id="PIRNR038471"/>
    </source>
</evidence>
<evidence type="ECO:0000313" key="8">
    <source>
        <dbReference type="EMBL" id="PZP43270.1"/>
    </source>
</evidence>
<keyword evidence="6" id="KW-0812">Transmembrane</keyword>
<sequence>MRNIIIFIRRYITFFTFLVLQIICISMLVRYNASYNAVYINVASSFTGFFDKKYNDVEYYFQLKKTNKQLADENAMLKNVIMSSIEKNGDTSSNKLQSRIDSLYRDTLGRNTKYLFSVGKVVNNSVYSENNYITIQRGSADGVTTDMAVAGPKGIVGHVVSVSKNYSVIMSLLNHNSRVSVTLKGKPFTGIVDWDGVNPTEVLLHNVPKNIKINKGDSVVTSNLSESFPPGLMVGRADRIRLDAASNLMDVVLKTSTDFSNLQYVYLIKNVFYTEQKSLEQATTQQQPVRAK</sequence>
<feature type="transmembrane region" description="Helical" evidence="6">
    <location>
        <begin position="12"/>
        <end position="31"/>
    </location>
</feature>
<protein>
    <recommendedName>
        <fullName evidence="2 5">Cell shape-determining protein MreC</fullName>
    </recommendedName>
    <alternativeName>
        <fullName evidence="4 5">Cell shape protein MreC</fullName>
    </alternativeName>
</protein>
<evidence type="ECO:0000256" key="6">
    <source>
        <dbReference type="SAM" id="Phobius"/>
    </source>
</evidence>
<accession>A0A2W5EPS6</accession>
<keyword evidence="6" id="KW-0472">Membrane</keyword>
<dbReference type="Gene3D" id="2.40.10.340">
    <property type="entry name" value="Rod shape-determining protein MreC, domain 1"/>
    <property type="match status" value="1"/>
</dbReference>
<evidence type="ECO:0000256" key="4">
    <source>
        <dbReference type="ARBA" id="ARBA00032089"/>
    </source>
</evidence>
<dbReference type="InterPro" id="IPR055342">
    <property type="entry name" value="MreC_beta-barrel_core"/>
</dbReference>
<evidence type="ECO:0000256" key="3">
    <source>
        <dbReference type="ARBA" id="ARBA00022960"/>
    </source>
</evidence>
<comment type="function">
    <text evidence="5">Involved in formation and maintenance of cell shape.</text>
</comment>
<dbReference type="EMBL" id="QFOI01000382">
    <property type="protein sequence ID" value="PZP43270.1"/>
    <property type="molecule type" value="Genomic_DNA"/>
</dbReference>
<feature type="domain" description="Rod shape-determining protein MreC beta-barrel core" evidence="7">
    <location>
        <begin position="121"/>
        <end position="269"/>
    </location>
</feature>
<dbReference type="NCBIfam" id="NF010532">
    <property type="entry name" value="PRK13922.9-3"/>
    <property type="match status" value="1"/>
</dbReference>
<reference evidence="8 9" key="1">
    <citation type="submission" date="2017-11" db="EMBL/GenBank/DDBJ databases">
        <title>Infants hospitalized years apart are colonized by the same room-sourced microbial strains.</title>
        <authorList>
            <person name="Brooks B."/>
            <person name="Olm M.R."/>
            <person name="Firek B.A."/>
            <person name="Baker R."/>
            <person name="Thomas B.C."/>
            <person name="Morowitz M.J."/>
            <person name="Banfield J.F."/>
        </authorList>
    </citation>
    <scope>NUCLEOTIDE SEQUENCE [LARGE SCALE GENOMIC DNA]</scope>
    <source>
        <strain evidence="8">S2_009_000_R2_76</strain>
    </source>
</reference>
<organism evidence="8 9">
    <name type="scientific">Pseudopedobacter saltans</name>
    <dbReference type="NCBI Taxonomy" id="151895"/>
    <lineage>
        <taxon>Bacteria</taxon>
        <taxon>Pseudomonadati</taxon>
        <taxon>Bacteroidota</taxon>
        <taxon>Sphingobacteriia</taxon>
        <taxon>Sphingobacteriales</taxon>
        <taxon>Sphingobacteriaceae</taxon>
        <taxon>Pseudopedobacter</taxon>
    </lineage>
</organism>
<dbReference type="InterPro" id="IPR042175">
    <property type="entry name" value="Cell/Rod_MreC_2"/>
</dbReference>
<dbReference type="GO" id="GO:0005886">
    <property type="term" value="C:plasma membrane"/>
    <property type="evidence" value="ECO:0007669"/>
    <property type="project" value="TreeGrafter"/>
</dbReference>
<comment type="caution">
    <text evidence="8">The sequence shown here is derived from an EMBL/GenBank/DDBJ whole genome shotgun (WGS) entry which is preliminary data.</text>
</comment>
<proteinExistence type="inferred from homology"/>
<dbReference type="Pfam" id="PF04085">
    <property type="entry name" value="MreC"/>
    <property type="match status" value="1"/>
</dbReference>
<dbReference type="PIRSF" id="PIRSF038471">
    <property type="entry name" value="MreC"/>
    <property type="match status" value="1"/>
</dbReference>
<dbReference type="Proteomes" id="UP000249645">
    <property type="component" value="Unassembled WGS sequence"/>
</dbReference>
<evidence type="ECO:0000256" key="2">
    <source>
        <dbReference type="ARBA" id="ARBA00013855"/>
    </source>
</evidence>
<evidence type="ECO:0000313" key="9">
    <source>
        <dbReference type="Proteomes" id="UP000249645"/>
    </source>
</evidence>
<dbReference type="InterPro" id="IPR042177">
    <property type="entry name" value="Cell/Rod_1"/>
</dbReference>
<evidence type="ECO:0000256" key="1">
    <source>
        <dbReference type="ARBA" id="ARBA00009369"/>
    </source>
</evidence>
<dbReference type="AlphaFoldDB" id="A0A2W5EPS6"/>
<dbReference type="InterPro" id="IPR007221">
    <property type="entry name" value="MreC"/>
</dbReference>
<keyword evidence="6" id="KW-1133">Transmembrane helix</keyword>
<comment type="similarity">
    <text evidence="1 5">Belongs to the MreC family.</text>
</comment>